<feature type="transmembrane region" description="Helical" evidence="1">
    <location>
        <begin position="207"/>
        <end position="225"/>
    </location>
</feature>
<dbReference type="Pfam" id="PF06182">
    <property type="entry name" value="ABC2_membrane_6"/>
    <property type="match status" value="1"/>
</dbReference>
<evidence type="ECO:0000313" key="2">
    <source>
        <dbReference type="EMBL" id="OGM59664.1"/>
    </source>
</evidence>
<feature type="transmembrane region" description="Helical" evidence="1">
    <location>
        <begin position="237"/>
        <end position="255"/>
    </location>
</feature>
<feature type="transmembrane region" description="Helical" evidence="1">
    <location>
        <begin position="20"/>
        <end position="40"/>
    </location>
</feature>
<sequence length="267" mass="31141">MKKYLSIFNISFQQEFAYRINFIMWRVRNVLQIFLVFFLWDAVFKDPGRVVFGYNREGILTYVLGLIIVKSFVFSSKSMDVAGEISRGELSNYLVKPVSYFKYWITRDLSSKSLNLSFAFFETLFLFLILKPSFFIQTDPILLIFFLLSLILAFSLFSLLLFIVSAITFWMPEAGWGAHFLISIISVEFMSGALFPLDILPHFLQRIVNYTPFPYMVFFPMQVYLGKILDSAAVKGILISGLWILVLYFIMTLVWRKGLKVYEAYGR</sequence>
<evidence type="ECO:0008006" key="4">
    <source>
        <dbReference type="Google" id="ProtNLM"/>
    </source>
</evidence>
<reference evidence="2 3" key="1">
    <citation type="journal article" date="2016" name="Nat. Commun.">
        <title>Thousands of microbial genomes shed light on interconnected biogeochemical processes in an aquifer system.</title>
        <authorList>
            <person name="Anantharaman K."/>
            <person name="Brown C.T."/>
            <person name="Hug L.A."/>
            <person name="Sharon I."/>
            <person name="Castelle C.J."/>
            <person name="Probst A.J."/>
            <person name="Thomas B.C."/>
            <person name="Singh A."/>
            <person name="Wilkins M.J."/>
            <person name="Karaoz U."/>
            <person name="Brodie E.L."/>
            <person name="Williams K.H."/>
            <person name="Hubbard S.S."/>
            <person name="Banfield J.F."/>
        </authorList>
    </citation>
    <scope>NUCLEOTIDE SEQUENCE [LARGE SCALE GENOMIC DNA]</scope>
</reference>
<organism evidence="2 3">
    <name type="scientific">Candidatus Woesebacteria bacterium RIFCSPLOWO2_01_FULL_39_10b</name>
    <dbReference type="NCBI Taxonomy" id="1802517"/>
    <lineage>
        <taxon>Bacteria</taxon>
        <taxon>Candidatus Woeseibacteriota</taxon>
    </lineage>
</organism>
<keyword evidence="1" id="KW-0812">Transmembrane</keyword>
<feature type="transmembrane region" description="Helical" evidence="1">
    <location>
        <begin position="113"/>
        <end position="130"/>
    </location>
</feature>
<proteinExistence type="predicted"/>
<keyword evidence="1" id="KW-1133">Transmembrane helix</keyword>
<dbReference type="PANTHER" id="PTHR36832:SF1">
    <property type="entry name" value="SLR1174 PROTEIN"/>
    <property type="match status" value="1"/>
</dbReference>
<dbReference type="PANTHER" id="PTHR36832">
    <property type="entry name" value="SLR1174 PROTEIN-RELATED"/>
    <property type="match status" value="1"/>
</dbReference>
<name>A0A1F8B6I9_9BACT</name>
<keyword evidence="1" id="KW-0472">Membrane</keyword>
<evidence type="ECO:0000313" key="3">
    <source>
        <dbReference type="Proteomes" id="UP000176404"/>
    </source>
</evidence>
<accession>A0A1F8B6I9</accession>
<dbReference type="AlphaFoldDB" id="A0A1F8B6I9"/>
<dbReference type="EMBL" id="MGHD01000017">
    <property type="protein sequence ID" value="OGM59664.1"/>
    <property type="molecule type" value="Genomic_DNA"/>
</dbReference>
<protein>
    <recommendedName>
        <fullName evidence="4">ABC transporter permease</fullName>
    </recommendedName>
</protein>
<feature type="transmembrane region" description="Helical" evidence="1">
    <location>
        <begin position="176"/>
        <end position="195"/>
    </location>
</feature>
<dbReference type="Proteomes" id="UP000176404">
    <property type="component" value="Unassembled WGS sequence"/>
</dbReference>
<evidence type="ECO:0000256" key="1">
    <source>
        <dbReference type="SAM" id="Phobius"/>
    </source>
</evidence>
<gene>
    <name evidence="2" type="ORF">A2892_04020</name>
</gene>
<feature type="transmembrane region" description="Helical" evidence="1">
    <location>
        <begin position="142"/>
        <end position="170"/>
    </location>
</feature>
<dbReference type="STRING" id="1802517.A2892_04020"/>
<dbReference type="InterPro" id="IPR010390">
    <property type="entry name" value="ABC-2_transporter-like"/>
</dbReference>
<comment type="caution">
    <text evidence="2">The sequence shown here is derived from an EMBL/GenBank/DDBJ whole genome shotgun (WGS) entry which is preliminary data.</text>
</comment>